<reference evidence="2" key="2">
    <citation type="journal article" date="2023" name="Infect Dis Poverty">
        <title>Chromosome-scale genome of the human blood fluke Schistosoma mekongi and its implications for public health.</title>
        <authorList>
            <person name="Zhou M."/>
            <person name="Xu L."/>
            <person name="Xu D."/>
            <person name="Chen W."/>
            <person name="Khan J."/>
            <person name="Hu Y."/>
            <person name="Huang H."/>
            <person name="Wei H."/>
            <person name="Zhang Y."/>
            <person name="Chusongsang P."/>
            <person name="Tanasarnprasert K."/>
            <person name="Hu X."/>
            <person name="Limpanont Y."/>
            <person name="Lv Z."/>
        </authorList>
    </citation>
    <scope>NUCLEOTIDE SEQUENCE</scope>
    <source>
        <strain evidence="2">LV_2022a</strain>
    </source>
</reference>
<accession>A0AAE1Z6N1</accession>
<name>A0AAE1Z6N1_SCHME</name>
<keyword evidence="3" id="KW-1185">Reference proteome</keyword>
<comment type="caution">
    <text evidence="2">The sequence shown here is derived from an EMBL/GenBank/DDBJ whole genome shotgun (WGS) entry which is preliminary data.</text>
</comment>
<dbReference type="Proteomes" id="UP001292079">
    <property type="component" value="Unassembled WGS sequence"/>
</dbReference>
<sequence length="161" mass="18571">MKMMLMFLFYINLFLILINESIQNDLLDSLAIDITKHSTALSKLIDNINKELASENRTIDAYVTCFSKQWKGQHGGEVIQVMNDLIKSETTFRNKMKVENTKNKCNALATPHVKGFRKLKNLIARIEIQISTFNFYLVDLYAVSDILSQIENKTRTLATKY</sequence>
<gene>
    <name evidence="2" type="ORF">MN116_008770</name>
</gene>
<reference evidence="2" key="1">
    <citation type="submission" date="2022-04" db="EMBL/GenBank/DDBJ databases">
        <authorList>
            <person name="Xu L."/>
            <person name="Lv Z."/>
        </authorList>
    </citation>
    <scope>NUCLEOTIDE SEQUENCE</scope>
    <source>
        <strain evidence="2">LV_2022a</strain>
    </source>
</reference>
<feature type="signal peptide" evidence="1">
    <location>
        <begin position="1"/>
        <end position="23"/>
    </location>
</feature>
<dbReference type="EMBL" id="JALJAT010000008">
    <property type="protein sequence ID" value="KAK4467849.1"/>
    <property type="molecule type" value="Genomic_DNA"/>
</dbReference>
<evidence type="ECO:0000313" key="2">
    <source>
        <dbReference type="EMBL" id="KAK4467849.1"/>
    </source>
</evidence>
<evidence type="ECO:0000313" key="3">
    <source>
        <dbReference type="Proteomes" id="UP001292079"/>
    </source>
</evidence>
<organism evidence="2 3">
    <name type="scientific">Schistosoma mekongi</name>
    <name type="common">Parasitic worm</name>
    <dbReference type="NCBI Taxonomy" id="38744"/>
    <lineage>
        <taxon>Eukaryota</taxon>
        <taxon>Metazoa</taxon>
        <taxon>Spiralia</taxon>
        <taxon>Lophotrochozoa</taxon>
        <taxon>Platyhelminthes</taxon>
        <taxon>Trematoda</taxon>
        <taxon>Digenea</taxon>
        <taxon>Strigeidida</taxon>
        <taxon>Schistosomatoidea</taxon>
        <taxon>Schistosomatidae</taxon>
        <taxon>Schistosoma</taxon>
    </lineage>
</organism>
<dbReference type="AlphaFoldDB" id="A0AAE1Z6N1"/>
<feature type="chain" id="PRO_5041928929" evidence="1">
    <location>
        <begin position="24"/>
        <end position="161"/>
    </location>
</feature>
<protein>
    <submittedName>
        <fullName evidence="2">Uncharacterized protein</fullName>
    </submittedName>
</protein>
<proteinExistence type="predicted"/>
<evidence type="ECO:0000256" key="1">
    <source>
        <dbReference type="SAM" id="SignalP"/>
    </source>
</evidence>
<keyword evidence="1" id="KW-0732">Signal</keyword>